<feature type="region of interest" description="Disordered" evidence="1">
    <location>
        <begin position="295"/>
        <end position="428"/>
    </location>
</feature>
<keyword evidence="2" id="KW-0472">Membrane</keyword>
<evidence type="ECO:0000256" key="1">
    <source>
        <dbReference type="SAM" id="MobiDB-lite"/>
    </source>
</evidence>
<keyword evidence="6" id="KW-1185">Reference proteome</keyword>
<reference evidence="5" key="1">
    <citation type="submission" date="2022-03" db="EMBL/GenBank/DDBJ databases">
        <authorList>
            <person name="Alioto T."/>
            <person name="Alioto T."/>
            <person name="Gomez Garrido J."/>
        </authorList>
    </citation>
    <scope>NUCLEOTIDE SEQUENCE</scope>
</reference>
<dbReference type="GO" id="GO:0030133">
    <property type="term" value="C:transport vesicle"/>
    <property type="evidence" value="ECO:0007669"/>
    <property type="project" value="TreeGrafter"/>
</dbReference>
<sequence>MNTNETALELLQCRPEVGHTVIDEVTANETPYPLTSDVNENKVDGEKEDPVTSIEEVPVQSTDSINNNENCNLMCGQFSCKNSCEDNDSFSAVSTREMASVKRKKMSGRRGNKNRKNCNGRLAEFAPGDVEVSQEVKRLESRYELSGSDENASIEQRNQNQLRESLFSLIREGFKQTDDGRIIPTCLYQIAETYFQDEDYEKAMQFIQLERIYIEQLLANLSAIQEQWETKQKTVGTTTSLSLRKPERDLSSKELERLYNLCGSHQHPKISKYKLSASERCLRIQSIHRLMEMEISSGDDVDSPAGSPDRESRSGCKPTKDRKPGLAAMTENSPSDSRTAEEMTTAADHQAEPGLGHTEDHQPCSSEGRSEAHTQSTGTGGRANTVSLSSGDDVKNNKLLQPEATPHCRDVSDLETFPKDRCGKQPGKPMVDKLISAGTAHACCVSGAQGDLPGKSSNLDHTAEVRSSKEEEHCTSAAGDIKDAPPNKSNSVDTEDPHPPSTAQQVCPQETELADEQQLTVTFSASLLNGDLKDSDNFLGFQESEDDMSPSPGNNFLSLDELAKRIQVEEVHPAAGLVSILKKRNESEGENLAQPQTKPTKRKVRFQETDDVLDQDEIGGGSCILLIILCIATVFLSVGGTALYCTFGDEESSVCKDFSANMDFYYSQLLQGVEELKHWLFVT</sequence>
<evidence type="ECO:0000259" key="3">
    <source>
        <dbReference type="Pfam" id="PF15281"/>
    </source>
</evidence>
<evidence type="ECO:0000259" key="4">
    <source>
        <dbReference type="Pfam" id="PF22883"/>
    </source>
</evidence>
<dbReference type="AlphaFoldDB" id="A0AAD1RG17"/>
<feature type="compositionally biased region" description="Basic and acidic residues" evidence="1">
    <location>
        <begin position="39"/>
        <end position="50"/>
    </location>
</feature>
<dbReference type="GO" id="GO:0071253">
    <property type="term" value="F:connexin binding"/>
    <property type="evidence" value="ECO:0007669"/>
    <property type="project" value="InterPro"/>
</dbReference>
<dbReference type="InterPro" id="IPR054132">
    <property type="entry name" value="Consortin_N"/>
</dbReference>
<feature type="domain" description="Consortin N-terminal" evidence="4">
    <location>
        <begin position="181"/>
        <end position="230"/>
    </location>
</feature>
<dbReference type="PANTHER" id="PTHR28581">
    <property type="entry name" value="CONSORTIN"/>
    <property type="match status" value="1"/>
</dbReference>
<feature type="compositionally biased region" description="Basic and acidic residues" evidence="1">
    <location>
        <begin position="461"/>
        <end position="485"/>
    </location>
</feature>
<dbReference type="GO" id="GO:0005802">
    <property type="term" value="C:trans-Golgi network"/>
    <property type="evidence" value="ECO:0007669"/>
    <property type="project" value="InterPro"/>
</dbReference>
<feature type="domain" description="Consortin C-terminal" evidence="3">
    <location>
        <begin position="570"/>
        <end position="680"/>
    </location>
</feature>
<protein>
    <submittedName>
        <fullName evidence="5">Consortin isoform X1</fullName>
    </submittedName>
</protein>
<dbReference type="EMBL" id="OW240913">
    <property type="protein sequence ID" value="CAH2249958.1"/>
    <property type="molecule type" value="Genomic_DNA"/>
</dbReference>
<proteinExistence type="predicted"/>
<dbReference type="Proteomes" id="UP001295444">
    <property type="component" value="Chromosome 02"/>
</dbReference>
<feature type="region of interest" description="Disordered" evidence="1">
    <location>
        <begin position="31"/>
        <end position="52"/>
    </location>
</feature>
<accession>A0AAD1RG17</accession>
<gene>
    <name evidence="5" type="ORF">PECUL_23A007246</name>
</gene>
<organism evidence="5 6">
    <name type="scientific">Pelobates cultripes</name>
    <name type="common">Western spadefoot toad</name>
    <dbReference type="NCBI Taxonomy" id="61616"/>
    <lineage>
        <taxon>Eukaryota</taxon>
        <taxon>Metazoa</taxon>
        <taxon>Chordata</taxon>
        <taxon>Craniata</taxon>
        <taxon>Vertebrata</taxon>
        <taxon>Euteleostomi</taxon>
        <taxon>Amphibia</taxon>
        <taxon>Batrachia</taxon>
        <taxon>Anura</taxon>
        <taxon>Pelobatoidea</taxon>
        <taxon>Pelobatidae</taxon>
        <taxon>Pelobates</taxon>
    </lineage>
</organism>
<feature type="compositionally biased region" description="Basic and acidic residues" evidence="1">
    <location>
        <begin position="406"/>
        <end position="423"/>
    </location>
</feature>
<name>A0AAD1RG17_PELCU</name>
<dbReference type="Pfam" id="PF15281">
    <property type="entry name" value="Consortin_C"/>
    <property type="match status" value="1"/>
</dbReference>
<evidence type="ECO:0000313" key="5">
    <source>
        <dbReference type="EMBL" id="CAH2249958.1"/>
    </source>
</evidence>
<feature type="compositionally biased region" description="Polar residues" evidence="1">
    <location>
        <begin position="373"/>
        <end position="390"/>
    </location>
</feature>
<feature type="transmembrane region" description="Helical" evidence="2">
    <location>
        <begin position="624"/>
        <end position="647"/>
    </location>
</feature>
<keyword evidence="2" id="KW-1133">Transmembrane helix</keyword>
<dbReference type="PANTHER" id="PTHR28581:SF1">
    <property type="entry name" value="CONSORTIN"/>
    <property type="match status" value="1"/>
</dbReference>
<feature type="compositionally biased region" description="Basic and acidic residues" evidence="1">
    <location>
        <begin position="357"/>
        <end position="372"/>
    </location>
</feature>
<dbReference type="InterPro" id="IPR042318">
    <property type="entry name" value="Consortin"/>
</dbReference>
<keyword evidence="2" id="KW-0812">Transmembrane</keyword>
<evidence type="ECO:0000256" key="2">
    <source>
        <dbReference type="SAM" id="Phobius"/>
    </source>
</evidence>
<dbReference type="GO" id="GO:0005886">
    <property type="term" value="C:plasma membrane"/>
    <property type="evidence" value="ECO:0007669"/>
    <property type="project" value="TreeGrafter"/>
</dbReference>
<dbReference type="Pfam" id="PF22883">
    <property type="entry name" value="Consortin_N"/>
    <property type="match status" value="1"/>
</dbReference>
<feature type="region of interest" description="Disordered" evidence="1">
    <location>
        <begin position="449"/>
        <end position="511"/>
    </location>
</feature>
<dbReference type="GO" id="GO:0042998">
    <property type="term" value="P:positive regulation of Golgi to plasma membrane protein transport"/>
    <property type="evidence" value="ECO:0007669"/>
    <property type="project" value="InterPro"/>
</dbReference>
<feature type="compositionally biased region" description="Basic and acidic residues" evidence="1">
    <location>
        <begin position="308"/>
        <end position="324"/>
    </location>
</feature>
<evidence type="ECO:0000313" key="6">
    <source>
        <dbReference type="Proteomes" id="UP001295444"/>
    </source>
</evidence>
<dbReference type="InterPro" id="IPR028129">
    <property type="entry name" value="Consortin_C"/>
</dbReference>